<dbReference type="InterPro" id="IPR040521">
    <property type="entry name" value="KDZ"/>
</dbReference>
<feature type="compositionally biased region" description="Acidic residues" evidence="1">
    <location>
        <begin position="70"/>
        <end position="79"/>
    </location>
</feature>
<dbReference type="InterPro" id="IPR041320">
    <property type="entry name" value="CxC1"/>
</dbReference>
<sequence length="1025" mass="117305">MTRTSPDNLFTERRRSYRPRPTPLADQLRDLETLQRIQTGTDPRLLINPDIVLAHQQLEEDLHRQTDPNPADEENQPDEDFNHYNPASEANEDVDGHFSLIDELNAHHTSVDQQNRHQSINNHWTRLIPTLHGAYLWLQIKTNNWTSSNAFENFSTDFCTCNQFKHRKVDFIDLNIQKREVIPFCQCTPDMLHLLARGYIGSTPVAPQTAFSINLLAFHNHLWQWCTVGTLPFMKAMQAWLEERSMPLLTQSGNRRDLRTNFAAAIDVYRLLGRRTNDILKDTLHLTRHQLLALDSCPACFGSASPSNLQRDPSNHTVTTRLGPAPQSSNPPETVAPNLQESTTLNRLPQDPGNRPPPLIICLDGNFQHRHHFAGSRNYVELVTPDKFVKPESITEMNDYIKRQEEIHRVRGTRDRCADSHKAADDKRNKSTWKACDDTGLMGCCCRHDSAVYLANISDGGENRKYPLAILNQVLSDVDSTRDVQVLYDIGCNLKKFVDLRHLFPEDANRLKFGTSVFHSYVHNWKCQLEFSPRYNDGWGLSDGEGLERLWSYLSPLVSPLRYATRNHRLSALAHKIHFHNKRGIENLIHWIEHKYHQAARRKEESTIKLDSLSKLINPFVSPRATYDLRFFEEQWNHQRQFQLTHSDADRERQERLAMFLDREASLNRLRAQLNQMTATNSGSYDDIVQSLVEIASSAEQQRGFASELPGEYNVLIGQDAPRRRLQLLLWHSKSALYTHAVELFSERQPLYRGTHIGTTLSTRIIAAIDRRKGPIETAIRKYNGYQADYLALLLPNETQPDIPEMTYRVFVNLSLDDAFWQDVYLYHSRAPWAVNSDVRSGIHAMLISQRADEEFALVRHEFLSAISWAVNHHAALKAKITVIDRFISELSEDDDEDMESEDSAAGVLTSISLGDCGNSVKAELLLSILNSYLTKHEALMRSWSTDVESLWKQLHGNGPQAHEWFRIISTLKSADQSETAPPVEVGGRAEEVIDANEGVDDEEGEEVEASDLINHIHINPQSHE</sequence>
<feature type="region of interest" description="Disordered" evidence="1">
    <location>
        <begin position="305"/>
        <end position="337"/>
    </location>
</feature>
<name>E3K1I0_PUCGT</name>
<dbReference type="GeneID" id="10541785"/>
<dbReference type="PANTHER" id="PTHR33096:SF1">
    <property type="entry name" value="CXC1-LIKE CYSTEINE CLUSTER ASSOCIATED WITH KDZ TRANSPOSASES DOMAIN-CONTAINING PROTEIN"/>
    <property type="match status" value="1"/>
</dbReference>
<dbReference type="KEGG" id="pgr:PGTG_04111"/>
<dbReference type="Proteomes" id="UP000008783">
    <property type="component" value="Unassembled WGS sequence"/>
</dbReference>
<dbReference type="RefSeq" id="XP_003322574.2">
    <property type="nucleotide sequence ID" value="XM_003322526.2"/>
</dbReference>
<organism evidence="3 4">
    <name type="scientific">Puccinia graminis f. sp. tritici (strain CRL 75-36-700-3 / race SCCL)</name>
    <name type="common">Black stem rust fungus</name>
    <dbReference type="NCBI Taxonomy" id="418459"/>
    <lineage>
        <taxon>Eukaryota</taxon>
        <taxon>Fungi</taxon>
        <taxon>Dikarya</taxon>
        <taxon>Basidiomycota</taxon>
        <taxon>Pucciniomycotina</taxon>
        <taxon>Pucciniomycetes</taxon>
        <taxon>Pucciniales</taxon>
        <taxon>Pucciniaceae</taxon>
        <taxon>Puccinia</taxon>
    </lineage>
</organism>
<feature type="region of interest" description="Disordered" evidence="1">
    <location>
        <begin position="1"/>
        <end position="24"/>
    </location>
</feature>
<dbReference type="VEuPathDB" id="FungiDB:PGTG_04111"/>
<reference evidence="4" key="2">
    <citation type="journal article" date="2011" name="Proc. Natl. Acad. Sci. U.S.A.">
        <title>Obligate biotrophy features unraveled by the genomic analysis of rust fungi.</title>
        <authorList>
            <person name="Duplessis S."/>
            <person name="Cuomo C.A."/>
            <person name="Lin Y.-C."/>
            <person name="Aerts A."/>
            <person name="Tisserant E."/>
            <person name="Veneault-Fourrey C."/>
            <person name="Joly D.L."/>
            <person name="Hacquard S."/>
            <person name="Amselem J."/>
            <person name="Cantarel B.L."/>
            <person name="Chiu R."/>
            <person name="Coutinho P.M."/>
            <person name="Feau N."/>
            <person name="Field M."/>
            <person name="Frey P."/>
            <person name="Gelhaye E."/>
            <person name="Goldberg J."/>
            <person name="Grabherr M.G."/>
            <person name="Kodira C.D."/>
            <person name="Kohler A."/>
            <person name="Kuees U."/>
            <person name="Lindquist E.A."/>
            <person name="Lucas S.M."/>
            <person name="Mago R."/>
            <person name="Mauceli E."/>
            <person name="Morin E."/>
            <person name="Murat C."/>
            <person name="Pangilinan J.L."/>
            <person name="Park R."/>
            <person name="Pearson M."/>
            <person name="Quesneville H."/>
            <person name="Rouhier N."/>
            <person name="Sakthikumar S."/>
            <person name="Salamov A.A."/>
            <person name="Schmutz J."/>
            <person name="Selles B."/>
            <person name="Shapiro H."/>
            <person name="Tanguay P."/>
            <person name="Tuskan G.A."/>
            <person name="Henrissat B."/>
            <person name="Van de Peer Y."/>
            <person name="Rouze P."/>
            <person name="Ellis J.G."/>
            <person name="Dodds P.N."/>
            <person name="Schein J.E."/>
            <person name="Zhong S."/>
            <person name="Hamelin R.C."/>
            <person name="Grigoriev I.V."/>
            <person name="Szabo L.J."/>
            <person name="Martin F."/>
        </authorList>
    </citation>
    <scope>NUCLEOTIDE SEQUENCE [LARGE SCALE GENOMIC DNA]</scope>
    <source>
        <strain evidence="4">CRL 75-36-700-3 / race SCCL</strain>
    </source>
</reference>
<dbReference type="HOGENOM" id="CLU_011407_4_0_1"/>
<dbReference type="Pfam" id="PF18802">
    <property type="entry name" value="CxC1"/>
    <property type="match status" value="1"/>
</dbReference>
<proteinExistence type="predicted"/>
<evidence type="ECO:0000256" key="1">
    <source>
        <dbReference type="SAM" id="MobiDB-lite"/>
    </source>
</evidence>
<feature type="domain" description="CxC1-like cysteine cluster associated with KDZ transposases" evidence="2">
    <location>
        <begin position="144"/>
        <end position="245"/>
    </location>
</feature>
<protein>
    <recommendedName>
        <fullName evidence="2">CxC1-like cysteine cluster associated with KDZ transposases domain-containing protein</fullName>
    </recommendedName>
</protein>
<accession>E3K1I0</accession>
<feature type="region of interest" description="Disordered" evidence="1">
    <location>
        <begin position="976"/>
        <end position="1025"/>
    </location>
</feature>
<dbReference type="OrthoDB" id="2505969at2759"/>
<dbReference type="AlphaFoldDB" id="E3K1I0"/>
<dbReference type="InParanoid" id="E3K1I0"/>
<feature type="compositionally biased region" description="Acidic residues" evidence="1">
    <location>
        <begin position="993"/>
        <end position="1010"/>
    </location>
</feature>
<dbReference type="PANTHER" id="PTHR33096">
    <property type="entry name" value="CXC2 DOMAIN-CONTAINING PROTEIN"/>
    <property type="match status" value="1"/>
</dbReference>
<keyword evidence="4" id="KW-1185">Reference proteome</keyword>
<feature type="region of interest" description="Disordered" evidence="1">
    <location>
        <begin position="63"/>
        <end position="89"/>
    </location>
</feature>
<dbReference type="Pfam" id="PF18758">
    <property type="entry name" value="KDZ"/>
    <property type="match status" value="1"/>
</dbReference>
<dbReference type="EMBL" id="DS178269">
    <property type="protein sequence ID" value="EFP78155.2"/>
    <property type="molecule type" value="Genomic_DNA"/>
</dbReference>
<gene>
    <name evidence="3" type="ORF">PGTG_04111</name>
</gene>
<dbReference type="eggNOG" id="ENOG502S2AH">
    <property type="taxonomic scope" value="Eukaryota"/>
</dbReference>
<evidence type="ECO:0000259" key="2">
    <source>
        <dbReference type="Pfam" id="PF18802"/>
    </source>
</evidence>
<reference key="1">
    <citation type="submission" date="2007-01" db="EMBL/GenBank/DDBJ databases">
        <title>The Genome Sequence of Puccinia graminis f. sp. tritici Strain CRL 75-36-700-3.</title>
        <authorList>
            <consortium name="The Broad Institute Genome Sequencing Platform"/>
            <person name="Birren B."/>
            <person name="Lander E."/>
            <person name="Galagan J."/>
            <person name="Nusbaum C."/>
            <person name="Devon K."/>
            <person name="Cuomo C."/>
            <person name="Jaffe D."/>
            <person name="Butler J."/>
            <person name="Alvarez P."/>
            <person name="Gnerre S."/>
            <person name="Grabherr M."/>
            <person name="Mauceli E."/>
            <person name="Brockman W."/>
            <person name="Young S."/>
            <person name="LaButti K."/>
            <person name="Sykes S."/>
            <person name="DeCaprio D."/>
            <person name="Crawford M."/>
            <person name="Koehrsen M."/>
            <person name="Engels R."/>
            <person name="Montgomery P."/>
            <person name="Pearson M."/>
            <person name="Howarth C."/>
            <person name="Larson L."/>
            <person name="White J."/>
            <person name="Zeng Q."/>
            <person name="Kodira C."/>
            <person name="Yandava C."/>
            <person name="Alvarado L."/>
            <person name="O'Leary S."/>
            <person name="Szabo L."/>
            <person name="Dean R."/>
            <person name="Schein J."/>
        </authorList>
    </citation>
    <scope>NUCLEOTIDE SEQUENCE</scope>
    <source>
        <strain>CRL 75-36-700-3</strain>
    </source>
</reference>
<evidence type="ECO:0000313" key="4">
    <source>
        <dbReference type="Proteomes" id="UP000008783"/>
    </source>
</evidence>
<evidence type="ECO:0000313" key="3">
    <source>
        <dbReference type="EMBL" id="EFP78155.2"/>
    </source>
</evidence>